<evidence type="ECO:0000256" key="1">
    <source>
        <dbReference type="ARBA" id="ARBA00022737"/>
    </source>
</evidence>
<evidence type="ECO:0000256" key="4">
    <source>
        <dbReference type="PROSITE-ProRule" id="PRU01091"/>
    </source>
</evidence>
<dbReference type="SUPFAM" id="SSF48452">
    <property type="entry name" value="TPR-like"/>
    <property type="match status" value="1"/>
</dbReference>
<dbReference type="InterPro" id="IPR036388">
    <property type="entry name" value="WH-like_DNA-bd_sf"/>
</dbReference>
<dbReference type="Gene3D" id="1.25.40.10">
    <property type="entry name" value="Tetratricopeptide repeat domain"/>
    <property type="match status" value="1"/>
</dbReference>
<dbReference type="Pfam" id="PF00486">
    <property type="entry name" value="Trans_reg_C"/>
    <property type="match status" value="1"/>
</dbReference>
<dbReference type="InterPro" id="IPR001867">
    <property type="entry name" value="OmpR/PhoB-type_DNA-bd"/>
</dbReference>
<keyword evidence="5" id="KW-0472">Membrane</keyword>
<dbReference type="InterPro" id="IPR051012">
    <property type="entry name" value="CellSynth/LPSAsmb/PSIAsmb"/>
</dbReference>
<dbReference type="SMART" id="SM00028">
    <property type="entry name" value="TPR"/>
    <property type="match status" value="3"/>
</dbReference>
<protein>
    <submittedName>
        <fullName evidence="7">Winged helix-turn-helix domain-containing protein</fullName>
    </submittedName>
</protein>
<dbReference type="GO" id="GO:0006355">
    <property type="term" value="P:regulation of DNA-templated transcription"/>
    <property type="evidence" value="ECO:0007669"/>
    <property type="project" value="InterPro"/>
</dbReference>
<sequence length="648" mass="72475">MELHTGELRRAGVLVHLPPQPYKVLVLLASRSGQLITREEIRQVIWGNDTFVDFEHGLNFAIKKIRDALGDDAESPRFIQTLPRRGYRFIAQVRLSGPPVRTGSPAIESSHASAQTAVQETTQIPRRVDTRPSISARHRLYASVLLGALILTAVIVFAVDPAGLRYRTLAALHLEKSQAQPHIDSIAVLPLENLSGDPEQEYFADGLTDTLITNLGQVLTMRVISRASVLRYKRGKTPLPEIARELNVDAVVEGTVLRAGNKVRISVQLLNARTDRHLWAETYERNLEDVIVLERQMALAIAHEISGRLNPGQEMHLNSGRPVNPHAYDAYVRGRVLFGERTAETETNARSYFEEALRADPNFAPAYSGLADFYSVSWHTTSDFPLAEQYARKSIALDPDLAEGHASLGIAQLGQHKFIDAETELKKAIELNSNYAMAHHLMADYWMDMGRITDALAENDRARQLDPFSFPINFMRGGILAYSGDTERAVQQLQFVSSINPQSPSPHELLALVYWINGKVPAALIEEKQIGALGHDPQLINDADRIARVYSKSGLHSALREDILLRENAHARTSHGDQMTHGFYTSISIASQYAILGDRDRTLHWINEAMHEELDHSPEDLMCAPQFSFVRSDPRFQAILRTFGLPLR</sequence>
<dbReference type="Gene3D" id="1.10.10.10">
    <property type="entry name" value="Winged helix-like DNA-binding domain superfamily/Winged helix DNA-binding domain"/>
    <property type="match status" value="1"/>
</dbReference>
<dbReference type="CDD" id="cd00383">
    <property type="entry name" value="trans_reg_C"/>
    <property type="match status" value="1"/>
</dbReference>
<dbReference type="RefSeq" id="WP_348261548.1">
    <property type="nucleotide sequence ID" value="NZ_CP121196.1"/>
</dbReference>
<keyword evidence="5" id="KW-1133">Transmembrane helix</keyword>
<evidence type="ECO:0000256" key="5">
    <source>
        <dbReference type="SAM" id="Phobius"/>
    </source>
</evidence>
<feature type="domain" description="OmpR/PhoB-type" evidence="6">
    <location>
        <begin position="1"/>
        <end position="91"/>
    </location>
</feature>
<dbReference type="Gene3D" id="3.40.50.10610">
    <property type="entry name" value="ABC-type transport auxiliary lipoprotein component"/>
    <property type="match status" value="1"/>
</dbReference>
<dbReference type="GO" id="GO:0003677">
    <property type="term" value="F:DNA binding"/>
    <property type="evidence" value="ECO:0007669"/>
    <property type="project" value="UniProtKB-UniRule"/>
</dbReference>
<keyword evidence="1" id="KW-0677">Repeat</keyword>
<feature type="DNA-binding region" description="OmpR/PhoB-type" evidence="4">
    <location>
        <begin position="1"/>
        <end position="91"/>
    </location>
</feature>
<dbReference type="InterPro" id="IPR019734">
    <property type="entry name" value="TPR_rpt"/>
</dbReference>
<dbReference type="PANTHER" id="PTHR45586">
    <property type="entry name" value="TPR REPEAT-CONTAINING PROTEIN PA4667"/>
    <property type="match status" value="1"/>
</dbReference>
<dbReference type="SUPFAM" id="SSF46894">
    <property type="entry name" value="C-terminal effector domain of the bipartite response regulators"/>
    <property type="match status" value="1"/>
</dbReference>
<proteinExistence type="predicted"/>
<accession>A0AAU7DF66</accession>
<dbReference type="EMBL" id="CP121196">
    <property type="protein sequence ID" value="XBH16319.1"/>
    <property type="molecule type" value="Genomic_DNA"/>
</dbReference>
<name>A0AAU7DF66_9BACT</name>
<organism evidence="7">
    <name type="scientific">Telmatobacter sp. DSM 110680</name>
    <dbReference type="NCBI Taxonomy" id="3036704"/>
    <lineage>
        <taxon>Bacteria</taxon>
        <taxon>Pseudomonadati</taxon>
        <taxon>Acidobacteriota</taxon>
        <taxon>Terriglobia</taxon>
        <taxon>Terriglobales</taxon>
        <taxon>Acidobacteriaceae</taxon>
        <taxon>Telmatobacter</taxon>
    </lineage>
</organism>
<dbReference type="InterPro" id="IPR016032">
    <property type="entry name" value="Sig_transdc_resp-reg_C-effctor"/>
</dbReference>
<dbReference type="GO" id="GO:0000160">
    <property type="term" value="P:phosphorelay signal transduction system"/>
    <property type="evidence" value="ECO:0007669"/>
    <property type="project" value="InterPro"/>
</dbReference>
<dbReference type="InterPro" id="IPR011990">
    <property type="entry name" value="TPR-like_helical_dom_sf"/>
</dbReference>
<dbReference type="PROSITE" id="PS51755">
    <property type="entry name" value="OMPR_PHOB"/>
    <property type="match status" value="1"/>
</dbReference>
<evidence type="ECO:0000256" key="2">
    <source>
        <dbReference type="ARBA" id="ARBA00022803"/>
    </source>
</evidence>
<reference evidence="7" key="1">
    <citation type="submission" date="2023-03" db="EMBL/GenBank/DDBJ databases">
        <title>Edaphobacter sp.</title>
        <authorList>
            <person name="Huber K.J."/>
            <person name="Papendorf J."/>
            <person name="Pilke C."/>
            <person name="Bunk B."/>
            <person name="Sproeer C."/>
            <person name="Pester M."/>
        </authorList>
    </citation>
    <scope>NUCLEOTIDE SEQUENCE</scope>
    <source>
        <strain evidence="7">DSM 110680</strain>
    </source>
</reference>
<evidence type="ECO:0000313" key="7">
    <source>
        <dbReference type="EMBL" id="XBH16319.1"/>
    </source>
</evidence>
<evidence type="ECO:0000256" key="3">
    <source>
        <dbReference type="ARBA" id="ARBA00023125"/>
    </source>
</evidence>
<dbReference type="SMART" id="SM00862">
    <property type="entry name" value="Trans_reg_C"/>
    <property type="match status" value="1"/>
</dbReference>
<dbReference type="AlphaFoldDB" id="A0AAU7DF66"/>
<dbReference type="PANTHER" id="PTHR45586:SF1">
    <property type="entry name" value="LIPOPOLYSACCHARIDE ASSEMBLY PROTEIN B"/>
    <property type="match status" value="1"/>
</dbReference>
<keyword evidence="3 4" id="KW-0238">DNA-binding</keyword>
<keyword evidence="5" id="KW-0812">Transmembrane</keyword>
<dbReference type="Pfam" id="PF13432">
    <property type="entry name" value="TPR_16"/>
    <property type="match status" value="1"/>
</dbReference>
<gene>
    <name evidence="7" type="ORF">P8935_17305</name>
</gene>
<keyword evidence="2" id="KW-0802">TPR repeat</keyword>
<feature type="transmembrane region" description="Helical" evidence="5">
    <location>
        <begin position="140"/>
        <end position="159"/>
    </location>
</feature>
<evidence type="ECO:0000259" key="6">
    <source>
        <dbReference type="PROSITE" id="PS51755"/>
    </source>
</evidence>